<accession>A0A6A6I560</accession>
<dbReference type="AlphaFoldDB" id="A0A6A6I560"/>
<keyword evidence="4" id="KW-1185">Reference proteome</keyword>
<reference evidence="3" key="1">
    <citation type="journal article" date="2020" name="Stud. Mycol.">
        <title>101 Dothideomycetes genomes: a test case for predicting lifestyles and emergence of pathogens.</title>
        <authorList>
            <person name="Haridas S."/>
            <person name="Albert R."/>
            <person name="Binder M."/>
            <person name="Bloem J."/>
            <person name="Labutti K."/>
            <person name="Salamov A."/>
            <person name="Andreopoulos B."/>
            <person name="Baker S."/>
            <person name="Barry K."/>
            <person name="Bills G."/>
            <person name="Bluhm B."/>
            <person name="Cannon C."/>
            <person name="Castanera R."/>
            <person name="Culley D."/>
            <person name="Daum C."/>
            <person name="Ezra D."/>
            <person name="Gonzalez J."/>
            <person name="Henrissat B."/>
            <person name="Kuo A."/>
            <person name="Liang C."/>
            <person name="Lipzen A."/>
            <person name="Lutzoni F."/>
            <person name="Magnuson J."/>
            <person name="Mondo S."/>
            <person name="Nolan M."/>
            <person name="Ohm R."/>
            <person name="Pangilinan J."/>
            <person name="Park H.-J."/>
            <person name="Ramirez L."/>
            <person name="Alfaro M."/>
            <person name="Sun H."/>
            <person name="Tritt A."/>
            <person name="Yoshinaga Y."/>
            <person name="Zwiers L.-H."/>
            <person name="Turgeon B."/>
            <person name="Goodwin S."/>
            <person name="Spatafora J."/>
            <person name="Crous P."/>
            <person name="Grigoriev I."/>
        </authorList>
    </citation>
    <scope>NUCLEOTIDE SEQUENCE</scope>
    <source>
        <strain evidence="3">CBS 122368</strain>
    </source>
</reference>
<proteinExistence type="predicted"/>
<evidence type="ECO:0000313" key="4">
    <source>
        <dbReference type="Proteomes" id="UP000800094"/>
    </source>
</evidence>
<evidence type="ECO:0000256" key="2">
    <source>
        <dbReference type="SAM" id="Phobius"/>
    </source>
</evidence>
<organism evidence="3 4">
    <name type="scientific">Trematosphaeria pertusa</name>
    <dbReference type="NCBI Taxonomy" id="390896"/>
    <lineage>
        <taxon>Eukaryota</taxon>
        <taxon>Fungi</taxon>
        <taxon>Dikarya</taxon>
        <taxon>Ascomycota</taxon>
        <taxon>Pezizomycotina</taxon>
        <taxon>Dothideomycetes</taxon>
        <taxon>Pleosporomycetidae</taxon>
        <taxon>Pleosporales</taxon>
        <taxon>Massarineae</taxon>
        <taxon>Trematosphaeriaceae</taxon>
        <taxon>Trematosphaeria</taxon>
    </lineage>
</organism>
<protein>
    <submittedName>
        <fullName evidence="3">Uncharacterized protein</fullName>
    </submittedName>
</protein>
<keyword evidence="2" id="KW-0812">Transmembrane</keyword>
<sequence>MYIRVSVGDPLGEGKTVLRLSDRFSFFSSLFGGYTLPLVLLLGWGRSRAFSPSVFDHDLRSAAHIIRVAVCLLAWMDGASGVRTASFDLSLGASSGVSGLGLLFLHHFNFCNSSRNSRHILFLHTTTFIPFASLPFSPASWYDEYDPGTVYSDIKRLIDVDTSFSPPSLLLARSPLQQQNTNDLRDRLQPPTLVAFSSALEFRIRKRTFSLGFTACGSANLLTTGRVRHCELNACLTAPGCSVARHGGLGLGNAANVVRPPCSCLTGFKPPISHPERFARTATLPHARLPSNQAQKIAVAQYVPDSGAYLRRLSTYPSAPHPRSPHHRHPNNNSSLYISATSAASRTDAVPRLHLRLHTCCTRGPDRTVARQPSPAHSPALSQPPAAHEPLVNGLAYRIIPGARNAAAQQIPGGLPAGVRQGWRCAACFAVGE</sequence>
<keyword evidence="2" id="KW-1133">Transmembrane helix</keyword>
<feature type="region of interest" description="Disordered" evidence="1">
    <location>
        <begin position="364"/>
        <end position="387"/>
    </location>
</feature>
<name>A0A6A6I560_9PLEO</name>
<dbReference type="EMBL" id="ML987200">
    <property type="protein sequence ID" value="KAF2245664.1"/>
    <property type="molecule type" value="Genomic_DNA"/>
</dbReference>
<keyword evidence="2" id="KW-0472">Membrane</keyword>
<dbReference type="RefSeq" id="XP_033680668.1">
    <property type="nucleotide sequence ID" value="XM_033836281.1"/>
</dbReference>
<dbReference type="GeneID" id="54589611"/>
<evidence type="ECO:0000313" key="3">
    <source>
        <dbReference type="EMBL" id="KAF2245664.1"/>
    </source>
</evidence>
<feature type="transmembrane region" description="Helical" evidence="2">
    <location>
        <begin position="24"/>
        <end position="44"/>
    </location>
</feature>
<dbReference type="Proteomes" id="UP000800094">
    <property type="component" value="Unassembled WGS sequence"/>
</dbReference>
<evidence type="ECO:0000256" key="1">
    <source>
        <dbReference type="SAM" id="MobiDB-lite"/>
    </source>
</evidence>
<feature type="transmembrane region" description="Helical" evidence="2">
    <location>
        <begin position="89"/>
        <end position="108"/>
    </location>
</feature>
<gene>
    <name evidence="3" type="ORF">BU26DRAFT_73310</name>
</gene>
<feature type="transmembrane region" description="Helical" evidence="2">
    <location>
        <begin position="120"/>
        <end position="142"/>
    </location>
</feature>
<feature type="region of interest" description="Disordered" evidence="1">
    <location>
        <begin position="313"/>
        <end position="333"/>
    </location>
</feature>